<dbReference type="AlphaFoldDB" id="A0A3B1CRS1"/>
<dbReference type="CDD" id="cd08071">
    <property type="entry name" value="MPN_DUF2466"/>
    <property type="match status" value="1"/>
</dbReference>
<dbReference type="GO" id="GO:0006508">
    <property type="term" value="P:proteolysis"/>
    <property type="evidence" value="ECO:0007669"/>
    <property type="project" value="UniProtKB-KW"/>
</dbReference>
<dbReference type="InterPro" id="IPR001405">
    <property type="entry name" value="UPF0758"/>
</dbReference>
<dbReference type="InterPro" id="IPR037518">
    <property type="entry name" value="MPN"/>
</dbReference>
<feature type="domain" description="MPN" evidence="6">
    <location>
        <begin position="107"/>
        <end position="229"/>
    </location>
</feature>
<evidence type="ECO:0000256" key="4">
    <source>
        <dbReference type="ARBA" id="ARBA00022833"/>
    </source>
</evidence>
<dbReference type="GO" id="GO:0046872">
    <property type="term" value="F:metal ion binding"/>
    <property type="evidence" value="ECO:0007669"/>
    <property type="project" value="UniProtKB-KW"/>
</dbReference>
<dbReference type="Gene3D" id="1.10.150.20">
    <property type="entry name" value="5' to 3' exonuclease, C-terminal subdomain"/>
    <property type="match status" value="1"/>
</dbReference>
<dbReference type="PANTHER" id="PTHR30471">
    <property type="entry name" value="DNA REPAIR PROTEIN RADC"/>
    <property type="match status" value="1"/>
</dbReference>
<name>A0A3B1CRS1_9ZZZZ</name>
<evidence type="ECO:0000259" key="6">
    <source>
        <dbReference type="PROSITE" id="PS50249"/>
    </source>
</evidence>
<dbReference type="EMBL" id="UOGH01000041">
    <property type="protein sequence ID" value="VAX27363.1"/>
    <property type="molecule type" value="Genomic_DNA"/>
</dbReference>
<keyword evidence="5" id="KW-0482">Metalloprotease</keyword>
<accession>A0A3B1CRS1</accession>
<dbReference type="NCBIfam" id="TIGR00608">
    <property type="entry name" value="radc"/>
    <property type="match status" value="1"/>
</dbReference>
<dbReference type="NCBIfam" id="NF000642">
    <property type="entry name" value="PRK00024.1"/>
    <property type="match status" value="1"/>
</dbReference>
<reference evidence="7" key="1">
    <citation type="submission" date="2018-06" db="EMBL/GenBank/DDBJ databases">
        <authorList>
            <person name="Zhirakovskaya E."/>
        </authorList>
    </citation>
    <scope>NUCLEOTIDE SEQUENCE</scope>
</reference>
<sequence>MKPNDSASHYLGHRSRLQKRFVENGIKGLQDYEVLELLLTYGIARKDRKPVAKALLKRFDGISGVFGAEIHELKEIDGVGEKTAILINLMQSLMELCVKERTFQKVKISSPEAVVEYCRVSMGRLRDEQFRVIYMNSQNEVLSEEVIQEGTVDQAVVYPRKVLEYALKHKAVSIILVHNHPGGLLKPSRSDIELTKRLKNISEEMGVRVHDHFIITRDGHYSFYENGLL</sequence>
<dbReference type="InterPro" id="IPR025657">
    <property type="entry name" value="RadC_JAB"/>
</dbReference>
<dbReference type="SUPFAM" id="SSF47781">
    <property type="entry name" value="RuvA domain 2-like"/>
    <property type="match status" value="1"/>
</dbReference>
<dbReference type="PANTHER" id="PTHR30471:SF3">
    <property type="entry name" value="UPF0758 PROTEIN YEES-RELATED"/>
    <property type="match status" value="1"/>
</dbReference>
<keyword evidence="4" id="KW-0862">Zinc</keyword>
<dbReference type="Pfam" id="PF20582">
    <property type="entry name" value="UPF0758_N"/>
    <property type="match status" value="1"/>
</dbReference>
<keyword evidence="3" id="KW-0378">Hydrolase</keyword>
<keyword evidence="2" id="KW-0479">Metal-binding</keyword>
<organism evidence="7">
    <name type="scientific">hydrothermal vent metagenome</name>
    <dbReference type="NCBI Taxonomy" id="652676"/>
    <lineage>
        <taxon>unclassified sequences</taxon>
        <taxon>metagenomes</taxon>
        <taxon>ecological metagenomes</taxon>
    </lineage>
</organism>
<dbReference type="InterPro" id="IPR046778">
    <property type="entry name" value="UPF0758_N"/>
</dbReference>
<dbReference type="Pfam" id="PF04002">
    <property type="entry name" value="RadC"/>
    <property type="match status" value="1"/>
</dbReference>
<evidence type="ECO:0000313" key="7">
    <source>
        <dbReference type="EMBL" id="VAX27363.1"/>
    </source>
</evidence>
<dbReference type="InterPro" id="IPR010994">
    <property type="entry name" value="RuvA_2-like"/>
</dbReference>
<dbReference type="PROSITE" id="PS50249">
    <property type="entry name" value="MPN"/>
    <property type="match status" value="1"/>
</dbReference>
<proteinExistence type="predicted"/>
<dbReference type="GO" id="GO:0008237">
    <property type="term" value="F:metallopeptidase activity"/>
    <property type="evidence" value="ECO:0007669"/>
    <property type="project" value="UniProtKB-KW"/>
</dbReference>
<evidence type="ECO:0000256" key="2">
    <source>
        <dbReference type="ARBA" id="ARBA00022723"/>
    </source>
</evidence>
<evidence type="ECO:0000256" key="3">
    <source>
        <dbReference type="ARBA" id="ARBA00022801"/>
    </source>
</evidence>
<gene>
    <name evidence="7" type="ORF">MNBD_NITROSPIRAE02-1721</name>
</gene>
<evidence type="ECO:0000256" key="5">
    <source>
        <dbReference type="ARBA" id="ARBA00023049"/>
    </source>
</evidence>
<evidence type="ECO:0000256" key="1">
    <source>
        <dbReference type="ARBA" id="ARBA00022670"/>
    </source>
</evidence>
<protein>
    <submittedName>
        <fullName evidence="7">UPF0758 family protein</fullName>
    </submittedName>
</protein>
<keyword evidence="1" id="KW-0645">Protease</keyword>
<dbReference type="Gene3D" id="3.40.140.10">
    <property type="entry name" value="Cytidine Deaminase, domain 2"/>
    <property type="match status" value="1"/>
</dbReference>